<keyword evidence="8" id="KW-0460">Magnesium</keyword>
<evidence type="ECO:0000256" key="2">
    <source>
        <dbReference type="ARBA" id="ARBA00008307"/>
    </source>
</evidence>
<keyword evidence="6" id="KW-0547">Nucleotide-binding</keyword>
<dbReference type="OrthoDB" id="6158026at2759"/>
<evidence type="ECO:0008006" key="13">
    <source>
        <dbReference type="Google" id="ProtNLM"/>
    </source>
</evidence>
<dbReference type="InterPro" id="IPR046906">
    <property type="entry name" value="Mab-21_HhH/H2TH-like"/>
</dbReference>
<organism evidence="11 12">
    <name type="scientific">Mytilus edulis</name>
    <name type="common">Blue mussel</name>
    <dbReference type="NCBI Taxonomy" id="6550"/>
    <lineage>
        <taxon>Eukaryota</taxon>
        <taxon>Metazoa</taxon>
        <taxon>Spiralia</taxon>
        <taxon>Lophotrochozoa</taxon>
        <taxon>Mollusca</taxon>
        <taxon>Bivalvia</taxon>
        <taxon>Autobranchia</taxon>
        <taxon>Pteriomorphia</taxon>
        <taxon>Mytilida</taxon>
        <taxon>Mytiloidea</taxon>
        <taxon>Mytilidae</taxon>
        <taxon>Mytilinae</taxon>
        <taxon>Mytilus</taxon>
    </lineage>
</organism>
<dbReference type="GO" id="GO:0046872">
    <property type="term" value="F:metal ion binding"/>
    <property type="evidence" value="ECO:0007669"/>
    <property type="project" value="UniProtKB-KW"/>
</dbReference>
<dbReference type="Gene3D" id="1.10.1410.40">
    <property type="match status" value="1"/>
</dbReference>
<dbReference type="GO" id="GO:0005524">
    <property type="term" value="F:ATP binding"/>
    <property type="evidence" value="ECO:0007669"/>
    <property type="project" value="UniProtKB-KW"/>
</dbReference>
<gene>
    <name evidence="11" type="ORF">MEDL_26045</name>
</gene>
<evidence type="ECO:0000256" key="6">
    <source>
        <dbReference type="ARBA" id="ARBA00022741"/>
    </source>
</evidence>
<evidence type="ECO:0000256" key="3">
    <source>
        <dbReference type="ARBA" id="ARBA00022679"/>
    </source>
</evidence>
<keyword evidence="7" id="KW-0067">ATP-binding</keyword>
<reference evidence="11" key="1">
    <citation type="submission" date="2021-03" db="EMBL/GenBank/DDBJ databases">
        <authorList>
            <person name="Bekaert M."/>
        </authorList>
    </citation>
    <scope>NUCLEOTIDE SEQUENCE</scope>
</reference>
<dbReference type="Pfam" id="PF03281">
    <property type="entry name" value="Mab-21"/>
    <property type="match status" value="1"/>
</dbReference>
<dbReference type="GO" id="GO:0016779">
    <property type="term" value="F:nucleotidyltransferase activity"/>
    <property type="evidence" value="ECO:0007669"/>
    <property type="project" value="UniProtKB-KW"/>
</dbReference>
<keyword evidence="3" id="KW-0808">Transferase</keyword>
<evidence type="ECO:0000256" key="8">
    <source>
        <dbReference type="ARBA" id="ARBA00022842"/>
    </source>
</evidence>
<dbReference type="InterPro" id="IPR024810">
    <property type="entry name" value="MAB21L/cGLR"/>
</dbReference>
<comment type="cofactor">
    <cofactor evidence="1">
        <name>Mg(2+)</name>
        <dbReference type="ChEBI" id="CHEBI:18420"/>
    </cofactor>
</comment>
<keyword evidence="12" id="KW-1185">Reference proteome</keyword>
<evidence type="ECO:0000256" key="7">
    <source>
        <dbReference type="ARBA" id="ARBA00022840"/>
    </source>
</evidence>
<dbReference type="AlphaFoldDB" id="A0A8S3RYZ3"/>
<evidence type="ECO:0000313" key="12">
    <source>
        <dbReference type="Proteomes" id="UP000683360"/>
    </source>
</evidence>
<sequence>MTETACCVMNGFPVFEDASKANKYRFSLLIVRESNAPVGYVKLQLVFGGVPLTSNDWHFLYDFEKYQCLETDRFGRIVLSDNIRTNLSVFSRPKNKPAFKCQKHYGLIDAVISYRCTTWPIMAHEWLSRKRCYGWPTLDNIEELKLLGFFLVRKGHSLSNEIDLEWRISFTLQERKLMFDITDVQHKCYIVLKMFNRDMINLDCITSYHWKTCLFYVIEENDSNVWKQKLLFNCIQMCIRQMLKWVKCGFCPNYFIPGENLFDGKLTASLRLIVENLLEQILDVGFECFLYVKSNNLCDFARSRESVKLTDQLQVNSQIYFKGALYVTNMTVIIDTLSFFNHSVLGCAYYQHKEHIESFIKLLFMTLEDIIHNGTITGHTIEDTALSLSSLSPYIYTCLASIISAIAIQSQDTNLRDFLLFGSHIYFMKGGLHGRLKFISVLYAIGLYNECEWCLDQLDEGYIMTNPSFCFCRYIQRDLDVSHEIIINASELQVSTCVSFLPIELPITPDALKYEIFRYVGISLTETERTSKAFSWQYRAVVDSNIYFCLLKYLIKRNLKKIDASHAALYDILHLLNGPNVKHVDVAWNLLAWCLCSERYTSLALRYLTFSWKEMNSLNLCYTILEEELKRKQYQFNSAKLHALVILYNIWFAKIHCSKHFAFIVFLKVTITYTNVVNPKYLHIVQNNVRD</sequence>
<evidence type="ECO:0000256" key="4">
    <source>
        <dbReference type="ARBA" id="ARBA00022695"/>
    </source>
</evidence>
<comment type="similarity">
    <text evidence="2">Belongs to the mab-21 family.</text>
</comment>
<dbReference type="PANTHER" id="PTHR10656">
    <property type="entry name" value="CELL FATE DETERMINING PROTEIN MAB21-RELATED"/>
    <property type="match status" value="1"/>
</dbReference>
<evidence type="ECO:0000256" key="5">
    <source>
        <dbReference type="ARBA" id="ARBA00022723"/>
    </source>
</evidence>
<dbReference type="SMART" id="SM01265">
    <property type="entry name" value="Mab-21"/>
    <property type="match status" value="1"/>
</dbReference>
<evidence type="ECO:0000313" key="11">
    <source>
        <dbReference type="EMBL" id="CAG2212063.1"/>
    </source>
</evidence>
<proteinExistence type="inferred from homology"/>
<protein>
    <recommendedName>
        <fullName evidence="13">Mab-21-like HhH/H2TH-like domain-containing protein</fullName>
    </recommendedName>
</protein>
<accession>A0A8S3RYZ3</accession>
<keyword evidence="5" id="KW-0479">Metal-binding</keyword>
<feature type="domain" description="Mab-21-like HhH/H2TH-like" evidence="10">
    <location>
        <begin position="186"/>
        <end position="274"/>
    </location>
</feature>
<keyword evidence="4" id="KW-0548">Nucleotidyltransferase</keyword>
<dbReference type="InterPro" id="IPR046903">
    <property type="entry name" value="Mab-21-like_nuc_Trfase"/>
</dbReference>
<comment type="caution">
    <text evidence="11">The sequence shown here is derived from an EMBL/GenBank/DDBJ whole genome shotgun (WGS) entry which is preliminary data.</text>
</comment>
<dbReference type="PANTHER" id="PTHR10656:SF42">
    <property type="entry name" value="CYCLIC GMP-AMP SYNTHASE-LIKE PROTEIN-RELATED"/>
    <property type="match status" value="1"/>
</dbReference>
<name>A0A8S3RYZ3_MYTED</name>
<dbReference type="Proteomes" id="UP000683360">
    <property type="component" value="Unassembled WGS sequence"/>
</dbReference>
<evidence type="ECO:0000256" key="1">
    <source>
        <dbReference type="ARBA" id="ARBA00001946"/>
    </source>
</evidence>
<feature type="domain" description="Mab-21-like nucleotidyltransferase" evidence="9">
    <location>
        <begin position="108"/>
        <end position="178"/>
    </location>
</feature>
<evidence type="ECO:0000259" key="9">
    <source>
        <dbReference type="Pfam" id="PF03281"/>
    </source>
</evidence>
<dbReference type="Pfam" id="PF20266">
    <property type="entry name" value="Mab-21_C"/>
    <property type="match status" value="1"/>
</dbReference>
<dbReference type="EMBL" id="CAJPWZ010001286">
    <property type="protein sequence ID" value="CAG2212063.1"/>
    <property type="molecule type" value="Genomic_DNA"/>
</dbReference>
<evidence type="ECO:0000259" key="10">
    <source>
        <dbReference type="Pfam" id="PF20266"/>
    </source>
</evidence>